<comment type="caution">
    <text evidence="2">The sequence shown here is derived from an EMBL/GenBank/DDBJ whole genome shotgun (WGS) entry which is preliminary data.</text>
</comment>
<feature type="domain" description="Rhodanese" evidence="1">
    <location>
        <begin position="134"/>
        <end position="163"/>
    </location>
</feature>
<dbReference type="Proteomes" id="UP001484097">
    <property type="component" value="Unassembled WGS sequence"/>
</dbReference>
<dbReference type="GO" id="GO:0003677">
    <property type="term" value="F:DNA binding"/>
    <property type="evidence" value="ECO:0007669"/>
    <property type="project" value="UniProtKB-KW"/>
</dbReference>
<evidence type="ECO:0000313" key="2">
    <source>
        <dbReference type="EMBL" id="MEO9248157.1"/>
    </source>
</evidence>
<keyword evidence="2" id="KW-0238">DNA-binding</keyword>
<proteinExistence type="predicted"/>
<organism evidence="2 3">
    <name type="scientific">Citricoccus nitrophenolicus</name>
    <dbReference type="NCBI Taxonomy" id="863575"/>
    <lineage>
        <taxon>Bacteria</taxon>
        <taxon>Bacillati</taxon>
        <taxon>Actinomycetota</taxon>
        <taxon>Actinomycetes</taxon>
        <taxon>Micrococcales</taxon>
        <taxon>Micrococcaceae</taxon>
        <taxon>Citricoccus</taxon>
    </lineage>
</organism>
<reference evidence="2 3" key="1">
    <citation type="submission" date="2024-05" db="EMBL/GenBank/DDBJ databases">
        <authorList>
            <person name="Yi C."/>
        </authorList>
    </citation>
    <scope>NUCLEOTIDE SEQUENCE [LARGE SCALE GENOMIC DNA]</scope>
    <source>
        <strain evidence="2 3">XS13</strain>
    </source>
</reference>
<dbReference type="InterPro" id="IPR001763">
    <property type="entry name" value="Rhodanese-like_dom"/>
</dbReference>
<dbReference type="EMBL" id="JBDXMX010000004">
    <property type="protein sequence ID" value="MEO9248157.1"/>
    <property type="molecule type" value="Genomic_DNA"/>
</dbReference>
<sequence length="377" mass="40463">MQTLTPERVARMRLLSQGLTDPWPGPVEAARSLVCTQGQDYPGSTVSLALRSGTAAGSGRSAGRHGAGTTAAVRQAYDAGLIVRSWPMRGTLFVVASEDLAWILDLTAPRMLTSTDRRRVELGLDTATLAAAESTAVRELSGAGHTRAALLEAWTREGLPVQDGRGYHLIFFLALTGVLCFGPTEGNGQRIVLVEEWIGRHGPSTSTPAARTRDQGVRELLLRYLRSHGPATLEDFCWWSKLGKTEARAALREIRGEAPDQLEGADVGGREHWMAAGLPDRYADRARATAAPLLLPGFDEIVLGYQDRSAVLTKAEEARVVPGGNGVFKGTVLHRGHAVGTWKRSTRKGRPVEVEPFGTLPAPVETAMPRLSAGLPG</sequence>
<evidence type="ECO:0000259" key="1">
    <source>
        <dbReference type="PROSITE" id="PS50206"/>
    </source>
</evidence>
<dbReference type="PANTHER" id="PTHR38479:SF2">
    <property type="entry name" value="WINGED HELIX DNA-BINDING DOMAIN-CONTAINING PROTEIN"/>
    <property type="match status" value="1"/>
</dbReference>
<protein>
    <submittedName>
        <fullName evidence="2">Winged helix DNA-binding domain-containing protein</fullName>
    </submittedName>
</protein>
<dbReference type="PROSITE" id="PS50206">
    <property type="entry name" value="RHODANESE_3"/>
    <property type="match status" value="1"/>
</dbReference>
<gene>
    <name evidence="2" type="ORF">ABDK96_10730</name>
</gene>
<evidence type="ECO:0000313" key="3">
    <source>
        <dbReference type="Proteomes" id="UP001484097"/>
    </source>
</evidence>
<keyword evidence="3" id="KW-1185">Reference proteome</keyword>
<accession>A0ABV0IKV7</accession>
<dbReference type="RefSeq" id="WP_347920777.1">
    <property type="nucleotide sequence ID" value="NZ_JBDXMX010000004.1"/>
</dbReference>
<dbReference type="InterPro" id="IPR009351">
    <property type="entry name" value="AlkZ-like"/>
</dbReference>
<dbReference type="PANTHER" id="PTHR38479">
    <property type="entry name" value="LMO0824 PROTEIN"/>
    <property type="match status" value="1"/>
</dbReference>
<name>A0ABV0IKV7_9MICC</name>
<dbReference type="Pfam" id="PF06224">
    <property type="entry name" value="AlkZ-like"/>
    <property type="match status" value="1"/>
</dbReference>